<protein>
    <submittedName>
        <fullName evidence="5">Propanediol utilization protein PduA</fullName>
    </submittedName>
</protein>
<dbReference type="KEGG" id="mcad:Pan265_18740"/>
<dbReference type="InterPro" id="IPR044872">
    <property type="entry name" value="CcmK/CsoS1_BMC"/>
</dbReference>
<reference evidence="5 6" key="1">
    <citation type="submission" date="2019-02" db="EMBL/GenBank/DDBJ databases">
        <title>Deep-cultivation of Planctomycetes and their phenomic and genomic characterization uncovers novel biology.</title>
        <authorList>
            <person name="Wiegand S."/>
            <person name="Jogler M."/>
            <person name="Boedeker C."/>
            <person name="Pinto D."/>
            <person name="Vollmers J."/>
            <person name="Rivas-Marin E."/>
            <person name="Kohn T."/>
            <person name="Peeters S.H."/>
            <person name="Heuer A."/>
            <person name="Rast P."/>
            <person name="Oberbeckmann S."/>
            <person name="Bunk B."/>
            <person name="Jeske O."/>
            <person name="Meyerdierks A."/>
            <person name="Storesund J.E."/>
            <person name="Kallscheuer N."/>
            <person name="Luecker S."/>
            <person name="Lage O.M."/>
            <person name="Pohl T."/>
            <person name="Merkel B.J."/>
            <person name="Hornburger P."/>
            <person name="Mueller R.-W."/>
            <person name="Bruemmer F."/>
            <person name="Labrenz M."/>
            <person name="Spormann A.M."/>
            <person name="Op den Camp H."/>
            <person name="Overmann J."/>
            <person name="Amann R."/>
            <person name="Jetten M.S.M."/>
            <person name="Mascher T."/>
            <person name="Medema M.H."/>
            <person name="Devos D.P."/>
            <person name="Kaster A.-K."/>
            <person name="Ovreas L."/>
            <person name="Rohde M."/>
            <person name="Galperin M.Y."/>
            <person name="Jogler C."/>
        </authorList>
    </citation>
    <scope>NUCLEOTIDE SEQUENCE [LARGE SCALE GENOMIC DNA]</scope>
    <source>
        <strain evidence="5 6">Pan265</strain>
    </source>
</reference>
<evidence type="ECO:0000313" key="6">
    <source>
        <dbReference type="Proteomes" id="UP000320386"/>
    </source>
</evidence>
<evidence type="ECO:0000313" key="5">
    <source>
        <dbReference type="EMBL" id="QDU72014.1"/>
    </source>
</evidence>
<dbReference type="EMBL" id="CP036280">
    <property type="protein sequence ID" value="QDU72014.1"/>
    <property type="molecule type" value="Genomic_DNA"/>
</dbReference>
<dbReference type="CDD" id="cd07045">
    <property type="entry name" value="BMC_CcmK_like"/>
    <property type="match status" value="1"/>
</dbReference>
<evidence type="ECO:0000256" key="1">
    <source>
        <dbReference type="ARBA" id="ARBA00024322"/>
    </source>
</evidence>
<comment type="subcellular location">
    <subcellularLocation>
        <location evidence="1">Bacterial microcompartment</location>
    </subcellularLocation>
</comment>
<dbReference type="SMART" id="SM00877">
    <property type="entry name" value="BMC"/>
    <property type="match status" value="1"/>
</dbReference>
<comment type="similarity">
    <text evidence="3">Belongs to the bacterial microcompartments protein family.</text>
</comment>
<dbReference type="Gene3D" id="3.30.70.1710">
    <property type="match status" value="1"/>
</dbReference>
<name>A0A518BYH6_9BACT</name>
<proteinExistence type="inferred from homology"/>
<organism evidence="5 6">
    <name type="scientific">Mucisphaera calidilacus</name>
    <dbReference type="NCBI Taxonomy" id="2527982"/>
    <lineage>
        <taxon>Bacteria</taxon>
        <taxon>Pseudomonadati</taxon>
        <taxon>Planctomycetota</taxon>
        <taxon>Phycisphaerae</taxon>
        <taxon>Phycisphaerales</taxon>
        <taxon>Phycisphaeraceae</taxon>
        <taxon>Mucisphaera</taxon>
    </lineage>
</organism>
<dbReference type="SUPFAM" id="SSF143414">
    <property type="entry name" value="CcmK-like"/>
    <property type="match status" value="1"/>
</dbReference>
<dbReference type="RefSeq" id="WP_145446199.1">
    <property type="nucleotide sequence ID" value="NZ_CP036280.1"/>
</dbReference>
<keyword evidence="6" id="KW-1185">Reference proteome</keyword>
<dbReference type="InterPro" id="IPR000249">
    <property type="entry name" value="BMC_dom"/>
</dbReference>
<evidence type="ECO:0000259" key="4">
    <source>
        <dbReference type="PROSITE" id="PS51930"/>
    </source>
</evidence>
<evidence type="ECO:0000256" key="2">
    <source>
        <dbReference type="ARBA" id="ARBA00024446"/>
    </source>
</evidence>
<dbReference type="PROSITE" id="PS51930">
    <property type="entry name" value="BMC_2"/>
    <property type="match status" value="1"/>
</dbReference>
<feature type="domain" description="BMC" evidence="4">
    <location>
        <begin position="5"/>
        <end position="87"/>
    </location>
</feature>
<dbReference type="InterPro" id="IPR037233">
    <property type="entry name" value="CcmK-like_sf"/>
</dbReference>
<dbReference type="PANTHER" id="PTHR33941">
    <property type="entry name" value="PROPANEDIOL UTILIZATION PROTEIN PDUA"/>
    <property type="match status" value="1"/>
</dbReference>
<dbReference type="InterPro" id="IPR050575">
    <property type="entry name" value="BMC_shell"/>
</dbReference>
<dbReference type="PANTHER" id="PTHR33941:SF11">
    <property type="entry name" value="BACTERIAL MICROCOMPARTMENT SHELL PROTEIN PDUJ"/>
    <property type="match status" value="1"/>
</dbReference>
<dbReference type="AlphaFoldDB" id="A0A518BYH6"/>
<accession>A0A518BYH6</accession>
<gene>
    <name evidence="5" type="primary">pduA_1</name>
    <name evidence="5" type="ORF">Pan265_18740</name>
</gene>
<keyword evidence="2" id="KW-1283">Bacterial microcompartment</keyword>
<dbReference type="Proteomes" id="UP000320386">
    <property type="component" value="Chromosome"/>
</dbReference>
<evidence type="ECO:0000256" key="3">
    <source>
        <dbReference type="PROSITE-ProRule" id="PRU01278"/>
    </source>
</evidence>
<dbReference type="Pfam" id="PF00936">
    <property type="entry name" value="BMC"/>
    <property type="match status" value="1"/>
</dbReference>
<sequence length="87" mass="8944">MAQQSIGTIETKGLVPAIEALDAALKAANVKFLRKDKPGSGMVAVTVEGDVAAVKAAVEAGAEAARRVGEVLSVNVIPRPHDDVLKI</sequence>
<dbReference type="GO" id="GO:0031469">
    <property type="term" value="C:bacterial microcompartment"/>
    <property type="evidence" value="ECO:0007669"/>
    <property type="project" value="UniProtKB-SubCell"/>
</dbReference>